<dbReference type="InterPro" id="IPR019819">
    <property type="entry name" value="Carboxylesterase_B_CS"/>
</dbReference>
<reference evidence="6" key="1">
    <citation type="submission" date="2014-09" db="EMBL/GenBank/DDBJ databases">
        <title>Genome sequence of the luminous mushroom Mycena chlorophos for searching fungal bioluminescence genes.</title>
        <authorList>
            <person name="Tanaka Y."/>
            <person name="Kasuga D."/>
            <person name="Oba Y."/>
            <person name="Hase S."/>
            <person name="Sato K."/>
            <person name="Oba Y."/>
            <person name="Sakakibara Y."/>
        </authorList>
    </citation>
    <scope>NUCLEOTIDE SEQUENCE</scope>
</reference>
<evidence type="ECO:0000313" key="6">
    <source>
        <dbReference type="EMBL" id="GAT44759.1"/>
    </source>
</evidence>
<feature type="region of interest" description="Disordered" evidence="3">
    <location>
        <begin position="782"/>
        <end position="818"/>
    </location>
</feature>
<comment type="similarity">
    <text evidence="1">Belongs to the type-B carboxylesterase/lipase family.</text>
</comment>
<dbReference type="PROSITE" id="PS00122">
    <property type="entry name" value="CARBOXYLESTERASE_B_1"/>
    <property type="match status" value="1"/>
</dbReference>
<evidence type="ECO:0000259" key="5">
    <source>
        <dbReference type="Pfam" id="PF00135"/>
    </source>
</evidence>
<dbReference type="PANTHER" id="PTHR11559">
    <property type="entry name" value="CARBOXYLESTERASE"/>
    <property type="match status" value="1"/>
</dbReference>
<dbReference type="InterPro" id="IPR002018">
    <property type="entry name" value="CarbesteraseB"/>
</dbReference>
<gene>
    <name evidence="6" type="ORF">MCHLO_02370</name>
</gene>
<protein>
    <recommendedName>
        <fullName evidence="5">Carboxylesterase type B domain-containing protein</fullName>
    </recommendedName>
</protein>
<dbReference type="Pfam" id="PF00135">
    <property type="entry name" value="COesterase"/>
    <property type="match status" value="1"/>
</dbReference>
<feature type="domain" description="Carboxylesterase type B" evidence="5">
    <location>
        <begin position="55"/>
        <end position="523"/>
    </location>
</feature>
<keyword evidence="7" id="KW-1185">Reference proteome</keyword>
<feature type="chain" id="PRO_5047281979" description="Carboxylesterase type B domain-containing protein" evidence="4">
    <location>
        <begin position="21"/>
        <end position="977"/>
    </location>
</feature>
<keyword evidence="4" id="KW-0732">Signal</keyword>
<dbReference type="InterPro" id="IPR050309">
    <property type="entry name" value="Type-B_Carboxylest/Lipase"/>
</dbReference>
<name>A0ABQ0L0R0_MYCCL</name>
<evidence type="ECO:0000256" key="2">
    <source>
        <dbReference type="ARBA" id="ARBA00022801"/>
    </source>
</evidence>
<dbReference type="InterPro" id="IPR029058">
    <property type="entry name" value="AB_hydrolase_fold"/>
</dbReference>
<keyword evidence="2" id="KW-0378">Hydrolase</keyword>
<dbReference type="SUPFAM" id="SSF53474">
    <property type="entry name" value="alpha/beta-Hydrolases"/>
    <property type="match status" value="1"/>
</dbReference>
<dbReference type="PROSITE" id="PS00941">
    <property type="entry name" value="CARBOXYLESTERASE_B_2"/>
    <property type="match status" value="1"/>
</dbReference>
<dbReference type="EMBL" id="DF840172">
    <property type="protein sequence ID" value="GAT44759.1"/>
    <property type="molecule type" value="Genomic_DNA"/>
</dbReference>
<dbReference type="Gene3D" id="3.40.50.1820">
    <property type="entry name" value="alpha/beta hydrolase"/>
    <property type="match status" value="1"/>
</dbReference>
<feature type="region of interest" description="Disordered" evidence="3">
    <location>
        <begin position="743"/>
        <end position="763"/>
    </location>
</feature>
<accession>A0ABQ0L0R0</accession>
<feature type="compositionally biased region" description="Low complexity" evidence="3">
    <location>
        <begin position="782"/>
        <end position="800"/>
    </location>
</feature>
<feature type="signal peptide" evidence="4">
    <location>
        <begin position="1"/>
        <end position="20"/>
    </location>
</feature>
<proteinExistence type="inferred from homology"/>
<evidence type="ECO:0000256" key="1">
    <source>
        <dbReference type="ARBA" id="ARBA00005964"/>
    </source>
</evidence>
<evidence type="ECO:0000256" key="3">
    <source>
        <dbReference type="SAM" id="MobiDB-lite"/>
    </source>
</evidence>
<dbReference type="Proteomes" id="UP000815677">
    <property type="component" value="Unassembled WGS sequence"/>
</dbReference>
<dbReference type="InterPro" id="IPR019826">
    <property type="entry name" value="Carboxylesterase_B_AS"/>
</dbReference>
<evidence type="ECO:0000256" key="4">
    <source>
        <dbReference type="SAM" id="SignalP"/>
    </source>
</evidence>
<organism evidence="6 7">
    <name type="scientific">Mycena chlorophos</name>
    <name type="common">Agaric fungus</name>
    <name type="synonym">Agaricus chlorophos</name>
    <dbReference type="NCBI Taxonomy" id="658473"/>
    <lineage>
        <taxon>Eukaryota</taxon>
        <taxon>Fungi</taxon>
        <taxon>Dikarya</taxon>
        <taxon>Basidiomycota</taxon>
        <taxon>Agaricomycotina</taxon>
        <taxon>Agaricomycetes</taxon>
        <taxon>Agaricomycetidae</taxon>
        <taxon>Agaricales</taxon>
        <taxon>Marasmiineae</taxon>
        <taxon>Mycenaceae</taxon>
        <taxon>Mycena</taxon>
    </lineage>
</organism>
<sequence length="977" mass="105991">MLLPRVALLGASLLFSFAEGTSFIANREVVERRSLTSDLGPVVDLGYAAYAGNATLPNVTFYGGIPYIQPPVGNLRFAPPKQLDESPNEFLTNDDVVDARNWGPICIQQPAVVGIGNEDCLTLNIWTPSNATMNSKLPVYVYIHGGFPANDWVARSNGGLIAIAIQYRLGLLGFLSGAEISASPTAGPNNGLFDQRAALEWIQRNIEAFGGDPKKVTIGGQSAGAGAVALHLTAFGGEKNPPFRAAILESTGNDPFYTSEHSEECFGNVTHQVGCASANDVIACLRKASIGAIVSAVNNKPSTCKYEPIIDGGYIPGITSEMFTAGNFSKVPILAGHTAQDGAIFIGSNTSINTDQDIVNAILKRYPLLTTNTTDAMLITYPPASNSTPWTTQWERAMFAYQESELACWDYYIGNVSGKAAFNYRWDAPDPNLLIADGAYVGAAHTSELFYLYDGTNSGPSASVAQPVFHAFTAQQDALARQAVAWWSSFVMTLDPNTFAVEGSPTWEPASEGGFMAANTNQEGGTVPSSAMSARTEAHVESGNRAPLGRPTMILDEKPPPPPYTGGSSGRATPPAAGWRPFTALPPHLLLQIVYSTFADSSDIVEQRKTLYWLSRGLRLVNRTLYTTSMNVLRSLYLPVYDSLIRKPYTSDPFPHHTHTQAQQMLRLNSVQRETTTFDMFIALKVREDVWMDDSELHLESEDTFADLFNLMQPRSRLEDLFRELAVEEGVVYIDRRRRIRTPGSSSADLRSSTGEAPPSSTILRSAASHAALSQRISMISTAPSSSSSSSSSSWRGISSAFRGKSKEPPTPIPPPSMKVTVTPLPFSALSIAFSSRRAGLMLSVPGRMTSSKRTVVEVSRTRDEPLEVAARRLVWAFRDYLHLFNPPHALFNPIHPLAHPDHLFVHPDHPLVHVSPLQGCLGVARSLRGPSLLPLPALLLFALDITFPAYECPVQTLHAVPARCLQAYKCAAIGTM</sequence>
<evidence type="ECO:0000313" key="7">
    <source>
        <dbReference type="Proteomes" id="UP000815677"/>
    </source>
</evidence>
<feature type="region of interest" description="Disordered" evidence="3">
    <location>
        <begin position="540"/>
        <end position="575"/>
    </location>
</feature>